<keyword evidence="4" id="KW-0560">Oxidoreductase</keyword>
<dbReference type="OrthoDB" id="9803707at2"/>
<dbReference type="InterPro" id="IPR045854">
    <property type="entry name" value="NO2/SO3_Rdtase_4Fe4S_sf"/>
</dbReference>
<dbReference type="SUPFAM" id="SSF55124">
    <property type="entry name" value="Nitrite/Sulfite reductase N-terminal domain-like"/>
    <property type="match status" value="2"/>
</dbReference>
<dbReference type="GO" id="GO:0020037">
    <property type="term" value="F:heme binding"/>
    <property type="evidence" value="ECO:0007669"/>
    <property type="project" value="InterPro"/>
</dbReference>
<dbReference type="InterPro" id="IPR006067">
    <property type="entry name" value="NO2/SO3_Rdtase_4Fe4S_dom"/>
</dbReference>
<dbReference type="InterPro" id="IPR005117">
    <property type="entry name" value="NiRdtase/SiRdtase_haem-b_fer"/>
</dbReference>
<evidence type="ECO:0000256" key="1">
    <source>
        <dbReference type="ARBA" id="ARBA00022485"/>
    </source>
</evidence>
<accession>A0A0B3W0S0</accession>
<dbReference type="STRING" id="1577792.QX51_01240"/>
<evidence type="ECO:0000256" key="6">
    <source>
        <dbReference type="ARBA" id="ARBA00023014"/>
    </source>
</evidence>
<evidence type="ECO:0000256" key="3">
    <source>
        <dbReference type="ARBA" id="ARBA00022723"/>
    </source>
</evidence>
<sequence length="524" mass="59185">MHNLEKTKELFLSEIPNFKEQCLKLLNGDLSKMDYKGISGGYGVYAQRDQKSFMIRLRFSSGVVTVPQLHKVYEFAKKYNLDGIHFTTRQAVQLHDLDVDGICDIMEEGIKNNIFTRGGGGNFPRNVGLSPLSGVDTDEAFDVTPYAVATDKHFMSKITTYHLPRKLKVSYSSCPMDAAHTTVQDLGFLAVMKEDKPYFKVFVGGGLGKNPAVGLELDELIEPKDVLYYVEGLTKLFMDEGDYSNKHKARVRYMVYRLGEEEFIKKFKEYVAKEKENNNLDIQLENVDYPNDGGVKTDIKDCRLFPQKQEGYYSVYIHPIGGQLKLDDLNKLLNTLDNCKHASIRLAMTEGIFIINLDGKEAENLLEVSKDFSGCTSIEKSISCIGVPRCQMGIQNSQKMLHEIIDYFKANCDGDYTILNAMPRIYISGCMNSCGVHQIGAIGLTGKKKKVDGEMCDAFEIFIDGDFEYTKTRLGKSLGDFKADDIPKMLFEIGEKVANADMDFYTYYASNEDEIKDITSKYNI</sequence>
<dbReference type="InterPro" id="IPR036136">
    <property type="entry name" value="Nit/Sulf_reduc_fer-like_dom_sf"/>
</dbReference>
<comment type="caution">
    <text evidence="9">The sequence shown here is derived from an EMBL/GenBank/DDBJ whole genome shotgun (WGS) entry which is preliminary data.</text>
</comment>
<dbReference type="AlphaFoldDB" id="A0A0B3W0S0"/>
<protein>
    <submittedName>
        <fullName evidence="9">Ferredoxin--nitrite reductase</fullName>
    </submittedName>
</protein>
<feature type="domain" description="Nitrite/Sulfite reductase ferredoxin-like" evidence="8">
    <location>
        <begin position="45"/>
        <end position="108"/>
    </location>
</feature>
<dbReference type="GO" id="GO:0051539">
    <property type="term" value="F:4 iron, 4 sulfur cluster binding"/>
    <property type="evidence" value="ECO:0007669"/>
    <property type="project" value="UniProtKB-KW"/>
</dbReference>
<evidence type="ECO:0000256" key="4">
    <source>
        <dbReference type="ARBA" id="ARBA00023002"/>
    </source>
</evidence>
<dbReference type="PANTHER" id="PTHR32439:SF9">
    <property type="entry name" value="BLR3264 PROTEIN"/>
    <property type="match status" value="1"/>
</dbReference>
<dbReference type="RefSeq" id="WP_039678089.1">
    <property type="nucleotide sequence ID" value="NZ_JAWGXO010000022.1"/>
</dbReference>
<evidence type="ECO:0000313" key="10">
    <source>
        <dbReference type="Proteomes" id="UP000031189"/>
    </source>
</evidence>
<dbReference type="Gene3D" id="3.90.480.10">
    <property type="entry name" value="Sulfite Reductase Hemoprotein,Domain 2"/>
    <property type="match status" value="1"/>
</dbReference>
<name>A0A0B3W0S0_9FIRM</name>
<evidence type="ECO:0000256" key="2">
    <source>
        <dbReference type="ARBA" id="ARBA00022617"/>
    </source>
</evidence>
<dbReference type="GO" id="GO:0016491">
    <property type="term" value="F:oxidoreductase activity"/>
    <property type="evidence" value="ECO:0007669"/>
    <property type="project" value="UniProtKB-KW"/>
</dbReference>
<dbReference type="GO" id="GO:0046872">
    <property type="term" value="F:metal ion binding"/>
    <property type="evidence" value="ECO:0007669"/>
    <property type="project" value="UniProtKB-KW"/>
</dbReference>
<keyword evidence="3" id="KW-0479">Metal-binding</keyword>
<dbReference type="Gene3D" id="3.30.413.10">
    <property type="entry name" value="Sulfite Reductase Hemoprotein, domain 1"/>
    <property type="match status" value="2"/>
</dbReference>
<proteinExistence type="predicted"/>
<evidence type="ECO:0000256" key="5">
    <source>
        <dbReference type="ARBA" id="ARBA00023004"/>
    </source>
</evidence>
<keyword evidence="1" id="KW-0004">4Fe-4S</keyword>
<dbReference type="EMBL" id="JWHR01000015">
    <property type="protein sequence ID" value="KHS58714.1"/>
    <property type="molecule type" value="Genomic_DNA"/>
</dbReference>
<keyword evidence="5" id="KW-0408">Iron</keyword>
<dbReference type="Pfam" id="PF03460">
    <property type="entry name" value="NIR_SIR_ferr"/>
    <property type="match status" value="1"/>
</dbReference>
<organism evidence="9 10">
    <name type="scientific">Terrisporobacter othiniensis</name>
    <dbReference type="NCBI Taxonomy" id="1577792"/>
    <lineage>
        <taxon>Bacteria</taxon>
        <taxon>Bacillati</taxon>
        <taxon>Bacillota</taxon>
        <taxon>Clostridia</taxon>
        <taxon>Peptostreptococcales</taxon>
        <taxon>Peptostreptococcaceae</taxon>
        <taxon>Terrisporobacter</taxon>
    </lineage>
</organism>
<evidence type="ECO:0000313" key="9">
    <source>
        <dbReference type="EMBL" id="KHS58714.1"/>
    </source>
</evidence>
<feature type="domain" description="Nitrite/sulphite reductase 4Fe-4S" evidence="7">
    <location>
        <begin position="121"/>
        <end position="274"/>
    </location>
</feature>
<evidence type="ECO:0000259" key="8">
    <source>
        <dbReference type="Pfam" id="PF03460"/>
    </source>
</evidence>
<dbReference type="Pfam" id="PF01077">
    <property type="entry name" value="NIR_SIR"/>
    <property type="match status" value="1"/>
</dbReference>
<keyword evidence="2" id="KW-0349">Heme</keyword>
<evidence type="ECO:0000259" key="7">
    <source>
        <dbReference type="Pfam" id="PF01077"/>
    </source>
</evidence>
<dbReference type="Proteomes" id="UP000031189">
    <property type="component" value="Unassembled WGS sequence"/>
</dbReference>
<dbReference type="SUPFAM" id="SSF56014">
    <property type="entry name" value="Nitrite and sulphite reductase 4Fe-4S domain-like"/>
    <property type="match status" value="2"/>
</dbReference>
<gene>
    <name evidence="9" type="ORF">QX51_01240</name>
</gene>
<reference evidence="9 10" key="1">
    <citation type="submission" date="2014-12" db="EMBL/GenBank/DDBJ databases">
        <title>Draft genome sequence of Terrisporobacter sp. 08-306576, isolated from the blood culture of a bacteremia patient.</title>
        <authorList>
            <person name="Lund L.C."/>
            <person name="Sydenham T.V."/>
            <person name="Hogh S.V."/>
            <person name="Skov M.N."/>
            <person name="Kemp M."/>
            <person name="Justesen U.S."/>
        </authorList>
    </citation>
    <scope>NUCLEOTIDE SEQUENCE [LARGE SCALE GENOMIC DNA]</scope>
    <source>
        <strain evidence="9 10">08-306576</strain>
    </source>
</reference>
<dbReference type="InterPro" id="IPR051329">
    <property type="entry name" value="NIR_SIR_4Fe-4S"/>
</dbReference>
<keyword evidence="10" id="KW-1185">Reference proteome</keyword>
<keyword evidence="6" id="KW-0411">Iron-sulfur</keyword>
<dbReference type="PANTHER" id="PTHR32439">
    <property type="entry name" value="FERREDOXIN--NITRITE REDUCTASE, CHLOROPLASTIC"/>
    <property type="match status" value="1"/>
</dbReference>